<organism evidence="3 4">
    <name type="scientific">Dactylosporangium sucinum</name>
    <dbReference type="NCBI Taxonomy" id="1424081"/>
    <lineage>
        <taxon>Bacteria</taxon>
        <taxon>Bacillati</taxon>
        <taxon>Actinomycetota</taxon>
        <taxon>Actinomycetes</taxon>
        <taxon>Micromonosporales</taxon>
        <taxon>Micromonosporaceae</taxon>
        <taxon>Dactylosporangium</taxon>
    </lineage>
</organism>
<feature type="transmembrane region" description="Helical" evidence="2">
    <location>
        <begin position="97"/>
        <end position="123"/>
    </location>
</feature>
<feature type="region of interest" description="Disordered" evidence="1">
    <location>
        <begin position="1"/>
        <end position="33"/>
    </location>
</feature>
<feature type="transmembrane region" description="Helical" evidence="2">
    <location>
        <begin position="189"/>
        <end position="212"/>
    </location>
</feature>
<name>A0A917X197_9ACTN</name>
<keyword evidence="2" id="KW-0812">Transmembrane</keyword>
<dbReference type="RefSeq" id="WP_190254178.1">
    <property type="nucleotide sequence ID" value="NZ_BMPI01000040.1"/>
</dbReference>
<evidence type="ECO:0000313" key="4">
    <source>
        <dbReference type="Proteomes" id="UP000642070"/>
    </source>
</evidence>
<feature type="transmembrane region" description="Helical" evidence="2">
    <location>
        <begin position="135"/>
        <end position="154"/>
    </location>
</feature>
<evidence type="ECO:0000256" key="1">
    <source>
        <dbReference type="SAM" id="MobiDB-lite"/>
    </source>
</evidence>
<protein>
    <submittedName>
        <fullName evidence="3">Uncharacterized protein</fullName>
    </submittedName>
</protein>
<feature type="compositionally biased region" description="Pro residues" evidence="1">
    <location>
        <begin position="10"/>
        <end position="21"/>
    </location>
</feature>
<reference evidence="3" key="2">
    <citation type="submission" date="2020-09" db="EMBL/GenBank/DDBJ databases">
        <authorList>
            <person name="Sun Q."/>
            <person name="Ohkuma M."/>
        </authorList>
    </citation>
    <scope>NUCLEOTIDE SEQUENCE</scope>
    <source>
        <strain evidence="3">JCM 19831</strain>
    </source>
</reference>
<gene>
    <name evidence="3" type="ORF">GCM10007977_068750</name>
</gene>
<accession>A0A917X197</accession>
<sequence>MTITGTTPGPRVPPIVPPGPGHRPLFSHPEPRPRGLLSDTTRRLCAAAYLDDAFAHLVIEETTGDDQRAVPPSFGFDLEPVVRHAFRARTMLMIRDAALTLILAAGLLLVPAATIAWLLLAWVIRRTKAGVRADARTGVALGAAVVLYACLGWLSPLFLMLGNAQQDTSAYGVPQESLATRVLGTYNTMLFVVVLALPFVLALATLAVALTTRLRRLLSLSRSLAPGAAEALPALPDRRVERRVAWLAAAQHGNVTLHSTEPFMGSGAPVQSWSMALLLQGNADSSERDRRFDLRTVSARDMQLRVSAAVLGLRSEQLPVHQRVPGVYVVDRVIADGERYQGDPLVDQRTRTPLGCASPEAIAAITEQPQGGVRHYLHAFVGVEGRAVTAADGRPVLPPQPQDIMISAHVHVAVEGAKLYLEFVGTVLPPVRKEYRVVDRIGPQVGPLVYRSLPRLPADWLASVDAPARLWRAFQLMRDMNQRARVAHSDAKLFRSYDHGARLSVRELAASPPEFTFLQTLDAVKYLKIVERTVLETVLDYLESVGVDTAEYRSRMTHIENHQTIFTGDTHITGPAAFGKGATAHQETRSASA</sequence>
<keyword evidence="2" id="KW-1133">Transmembrane helix</keyword>
<reference evidence="3" key="1">
    <citation type="journal article" date="2014" name="Int. J. Syst. Evol. Microbiol.">
        <title>Complete genome sequence of Corynebacterium casei LMG S-19264T (=DSM 44701T), isolated from a smear-ripened cheese.</title>
        <authorList>
            <consortium name="US DOE Joint Genome Institute (JGI-PGF)"/>
            <person name="Walter F."/>
            <person name="Albersmeier A."/>
            <person name="Kalinowski J."/>
            <person name="Ruckert C."/>
        </authorList>
    </citation>
    <scope>NUCLEOTIDE SEQUENCE</scope>
    <source>
        <strain evidence="3">JCM 19831</strain>
    </source>
</reference>
<dbReference type="Proteomes" id="UP000642070">
    <property type="component" value="Unassembled WGS sequence"/>
</dbReference>
<evidence type="ECO:0000256" key="2">
    <source>
        <dbReference type="SAM" id="Phobius"/>
    </source>
</evidence>
<dbReference type="AlphaFoldDB" id="A0A917X197"/>
<proteinExistence type="predicted"/>
<evidence type="ECO:0000313" key="3">
    <source>
        <dbReference type="EMBL" id="GGM57354.1"/>
    </source>
</evidence>
<keyword evidence="4" id="KW-1185">Reference proteome</keyword>
<keyword evidence="2" id="KW-0472">Membrane</keyword>
<dbReference type="EMBL" id="BMPI01000040">
    <property type="protein sequence ID" value="GGM57354.1"/>
    <property type="molecule type" value="Genomic_DNA"/>
</dbReference>
<comment type="caution">
    <text evidence="3">The sequence shown here is derived from an EMBL/GenBank/DDBJ whole genome shotgun (WGS) entry which is preliminary data.</text>
</comment>